<name>A0A249DZM0_9ENTR</name>
<sequence>MSIYFSVGGCSLGKVLAAQSAFGVCAILMGDDETLLMNELKAIFTRETLLENHRLLKPHLGQVSHSIDSPMDKIAFPLDIHGTLFQLSVWQALRDIPFGETLSYRDMARKIHRPDAVRAVANACASNHLAVVIPCHRVIRNDGTLSGYRWGIDRKRQLLENEARCLYAA</sequence>
<evidence type="ECO:0000256" key="1">
    <source>
        <dbReference type="ARBA" id="ARBA00001286"/>
    </source>
</evidence>
<dbReference type="GO" id="GO:0032259">
    <property type="term" value="P:methylation"/>
    <property type="evidence" value="ECO:0007669"/>
    <property type="project" value="UniProtKB-KW"/>
</dbReference>
<dbReference type="PANTHER" id="PTHR10815:SF14">
    <property type="entry name" value="BIFUNCTIONAL TRANSCRIPTIONAL ACTIVATOR_DNA REPAIR ENZYME ADA"/>
    <property type="match status" value="1"/>
</dbReference>
<dbReference type="InterPro" id="IPR036217">
    <property type="entry name" value="MethylDNA_cys_MeTrfase_DNAb"/>
</dbReference>
<dbReference type="GO" id="GO:0003908">
    <property type="term" value="F:methylated-DNA-[protein]-cysteine S-methyltransferase activity"/>
    <property type="evidence" value="ECO:0007669"/>
    <property type="project" value="UniProtKB-EC"/>
</dbReference>
<organism evidence="8 9">
    <name type="scientific">Candidatus Hamiltonella defensa</name>
    <name type="common">Bemisia tabaci</name>
    <dbReference type="NCBI Taxonomy" id="672795"/>
    <lineage>
        <taxon>Bacteria</taxon>
        <taxon>Pseudomonadati</taxon>
        <taxon>Pseudomonadota</taxon>
        <taxon>Gammaproteobacteria</taxon>
        <taxon>Enterobacterales</taxon>
        <taxon>Enterobacteriaceae</taxon>
        <taxon>aphid secondary symbionts</taxon>
        <taxon>Candidatus Williamhamiltonella</taxon>
    </lineage>
</organism>
<evidence type="ECO:0000256" key="4">
    <source>
        <dbReference type="ARBA" id="ARBA00022763"/>
    </source>
</evidence>
<dbReference type="InterPro" id="IPR014048">
    <property type="entry name" value="MethylDNA_cys_MeTrfase_DNA-bd"/>
</dbReference>
<comment type="catalytic activity">
    <reaction evidence="1">
        <text>a 4-O-methyl-thymidine in DNA + L-cysteinyl-[protein] = a thymidine in DNA + S-methyl-L-cysteinyl-[protein]</text>
        <dbReference type="Rhea" id="RHEA:53428"/>
        <dbReference type="Rhea" id="RHEA-COMP:10131"/>
        <dbReference type="Rhea" id="RHEA-COMP:10132"/>
        <dbReference type="Rhea" id="RHEA-COMP:13555"/>
        <dbReference type="Rhea" id="RHEA-COMP:13556"/>
        <dbReference type="ChEBI" id="CHEBI:29950"/>
        <dbReference type="ChEBI" id="CHEBI:82612"/>
        <dbReference type="ChEBI" id="CHEBI:137386"/>
        <dbReference type="ChEBI" id="CHEBI:137387"/>
        <dbReference type="EC" id="2.1.1.63"/>
    </reaction>
</comment>
<dbReference type="Pfam" id="PF01035">
    <property type="entry name" value="DNA_binding_1"/>
    <property type="match status" value="1"/>
</dbReference>
<dbReference type="GO" id="GO:0006281">
    <property type="term" value="P:DNA repair"/>
    <property type="evidence" value="ECO:0007669"/>
    <property type="project" value="UniProtKB-KW"/>
</dbReference>
<dbReference type="InterPro" id="IPR036631">
    <property type="entry name" value="MGMT_N_sf"/>
</dbReference>
<feature type="domain" description="Methylated-DNA-[protein]-cysteine S-methyltransferase DNA binding" evidence="7">
    <location>
        <begin position="85"/>
        <end position="163"/>
    </location>
</feature>
<dbReference type="NCBIfam" id="TIGR00589">
    <property type="entry name" value="ogt"/>
    <property type="match status" value="1"/>
</dbReference>
<dbReference type="CDD" id="cd06445">
    <property type="entry name" value="ATase"/>
    <property type="match status" value="1"/>
</dbReference>
<keyword evidence="5" id="KW-0234">DNA repair</keyword>
<dbReference type="AlphaFoldDB" id="A0A249DZM0"/>
<keyword evidence="4" id="KW-0227">DNA damage</keyword>
<dbReference type="SUPFAM" id="SSF46767">
    <property type="entry name" value="Methylated DNA-protein cysteine methyltransferase, C-terminal domain"/>
    <property type="match status" value="1"/>
</dbReference>
<evidence type="ECO:0000313" key="9">
    <source>
        <dbReference type="Proteomes" id="UP000216438"/>
    </source>
</evidence>
<dbReference type="InterPro" id="IPR001497">
    <property type="entry name" value="MethylDNA_cys_MeTrfase_AS"/>
</dbReference>
<keyword evidence="2" id="KW-0489">Methyltransferase</keyword>
<protein>
    <recommendedName>
        <fullName evidence="7">Methylated-DNA-[protein]-cysteine S-methyltransferase DNA binding domain-containing protein</fullName>
    </recommendedName>
</protein>
<dbReference type="InterPro" id="IPR036388">
    <property type="entry name" value="WH-like_DNA-bd_sf"/>
</dbReference>
<evidence type="ECO:0000256" key="5">
    <source>
        <dbReference type="ARBA" id="ARBA00023204"/>
    </source>
</evidence>
<dbReference type="FunFam" id="1.10.10.10:FF:000410">
    <property type="entry name" value="ADA regulatory protein, putative"/>
    <property type="match status" value="1"/>
</dbReference>
<dbReference type="OrthoDB" id="9802228at2"/>
<keyword evidence="3" id="KW-0808">Transferase</keyword>
<evidence type="ECO:0000256" key="2">
    <source>
        <dbReference type="ARBA" id="ARBA00022603"/>
    </source>
</evidence>
<dbReference type="PROSITE" id="PS00374">
    <property type="entry name" value="MGMT"/>
    <property type="match status" value="1"/>
</dbReference>
<comment type="catalytic activity">
    <reaction evidence="6">
        <text>a 6-O-methyl-2'-deoxyguanosine in DNA + L-cysteinyl-[protein] = S-methyl-L-cysteinyl-[protein] + a 2'-deoxyguanosine in DNA</text>
        <dbReference type="Rhea" id="RHEA:24000"/>
        <dbReference type="Rhea" id="RHEA-COMP:10131"/>
        <dbReference type="Rhea" id="RHEA-COMP:10132"/>
        <dbReference type="Rhea" id="RHEA-COMP:11367"/>
        <dbReference type="Rhea" id="RHEA-COMP:11368"/>
        <dbReference type="ChEBI" id="CHEBI:29950"/>
        <dbReference type="ChEBI" id="CHEBI:82612"/>
        <dbReference type="ChEBI" id="CHEBI:85445"/>
        <dbReference type="ChEBI" id="CHEBI:85448"/>
        <dbReference type="EC" id="2.1.1.63"/>
    </reaction>
</comment>
<gene>
    <name evidence="8" type="ORF">BA171_06665</name>
</gene>
<reference evidence="9" key="1">
    <citation type="submission" date="2016-06" db="EMBL/GenBank/DDBJ databases">
        <authorList>
            <person name="Chen W."/>
            <person name="Hasegawa D.K."/>
        </authorList>
    </citation>
    <scope>NUCLEOTIDE SEQUENCE [LARGE SCALE GENOMIC DNA]</scope>
    <source>
        <strain evidence="9">MEAM1</strain>
    </source>
</reference>
<evidence type="ECO:0000313" key="8">
    <source>
        <dbReference type="EMBL" id="ASX26705.1"/>
    </source>
</evidence>
<evidence type="ECO:0000259" key="7">
    <source>
        <dbReference type="Pfam" id="PF01035"/>
    </source>
</evidence>
<dbReference type="EMBL" id="CP016303">
    <property type="protein sequence ID" value="ASX26705.1"/>
    <property type="molecule type" value="Genomic_DNA"/>
</dbReference>
<evidence type="ECO:0000256" key="3">
    <source>
        <dbReference type="ARBA" id="ARBA00022679"/>
    </source>
</evidence>
<evidence type="ECO:0000256" key="6">
    <source>
        <dbReference type="ARBA" id="ARBA00049348"/>
    </source>
</evidence>
<dbReference type="Gene3D" id="3.30.160.70">
    <property type="entry name" value="Methylated DNA-protein cysteine methyltransferase domain"/>
    <property type="match status" value="1"/>
</dbReference>
<dbReference type="Proteomes" id="UP000216438">
    <property type="component" value="Chromosome"/>
</dbReference>
<accession>A0A249DZM0</accession>
<dbReference type="RefSeq" id="WP_016857578.1">
    <property type="nucleotide sequence ID" value="NZ_CP016303.1"/>
</dbReference>
<dbReference type="PANTHER" id="PTHR10815">
    <property type="entry name" value="METHYLATED-DNA--PROTEIN-CYSTEINE METHYLTRANSFERASE"/>
    <property type="match status" value="1"/>
</dbReference>
<dbReference type="SUPFAM" id="SSF53155">
    <property type="entry name" value="Methylated DNA-protein cysteine methyltransferase domain"/>
    <property type="match status" value="1"/>
</dbReference>
<dbReference type="Gene3D" id="1.10.10.10">
    <property type="entry name" value="Winged helix-like DNA-binding domain superfamily/Winged helix DNA-binding domain"/>
    <property type="match status" value="1"/>
</dbReference>
<reference evidence="8 9" key="2">
    <citation type="submission" date="2017-09" db="EMBL/GenBank/DDBJ databases">
        <title>The genome of whitefly Bemisia tabaci, a global crop pest, provides novel insights into virus transmission, host adaptation and insecticide resistance.</title>
        <authorList>
            <person name="Kaur N."/>
            <person name="Kliot A."/>
            <person name="Pinheiro P.V."/>
            <person name="Luan J."/>
            <person name="Zheng Y."/>
            <person name="Liu W."/>
            <person name="Sun H."/>
            <person name="Yang X."/>
            <person name="Xu Y."/>
            <person name="Luo Y."/>
            <person name="Kruse A."/>
            <person name="Fisher T.W."/>
            <person name="Nelson D.R."/>
            <person name="Elimelech M."/>
            <person name="MacCoss M."/>
            <person name="Johnson R."/>
            <person name="Cohen E."/>
            <person name="Hunter W.B."/>
            <person name="Brown J.K."/>
            <person name="Jander G."/>
            <person name="Cilia M."/>
            <person name="Douglas A.E."/>
            <person name="Ghanim M."/>
            <person name="Simmons A.M."/>
            <person name="Wintermantel W.M."/>
            <person name="Ling K.-S."/>
            <person name="Fei Z."/>
        </authorList>
    </citation>
    <scope>NUCLEOTIDE SEQUENCE [LARGE SCALE GENOMIC DNA]</scope>
    <source>
        <strain evidence="8 9">MEAM1</strain>
    </source>
</reference>
<proteinExistence type="predicted"/>